<dbReference type="Proteomes" id="UP000016935">
    <property type="component" value="Unassembled WGS sequence"/>
</dbReference>
<sequence>MPRGAKALGLKTTFKCHKRTTSSKLFRQGSTVLQLFYSVLSARRERLRLRLVVKVNPI</sequence>
<evidence type="ECO:0000313" key="1">
    <source>
        <dbReference type="EMBL" id="EOA83447.1"/>
    </source>
</evidence>
<dbReference type="GeneID" id="19399256"/>
<dbReference type="AlphaFoldDB" id="R0K510"/>
<reference evidence="1 2" key="2">
    <citation type="journal article" date="2013" name="PLoS Genet.">
        <title>Comparative genome structure, secondary metabolite, and effector coding capacity across Cochliobolus pathogens.</title>
        <authorList>
            <person name="Condon B.J."/>
            <person name="Leng Y."/>
            <person name="Wu D."/>
            <person name="Bushley K.E."/>
            <person name="Ohm R.A."/>
            <person name="Otillar R."/>
            <person name="Martin J."/>
            <person name="Schackwitz W."/>
            <person name="Grimwood J."/>
            <person name="MohdZainudin N."/>
            <person name="Xue C."/>
            <person name="Wang R."/>
            <person name="Manning V.A."/>
            <person name="Dhillon B."/>
            <person name="Tu Z.J."/>
            <person name="Steffenson B.J."/>
            <person name="Salamov A."/>
            <person name="Sun H."/>
            <person name="Lowry S."/>
            <person name="LaButti K."/>
            <person name="Han J."/>
            <person name="Copeland A."/>
            <person name="Lindquist E."/>
            <person name="Barry K."/>
            <person name="Schmutz J."/>
            <person name="Baker S.E."/>
            <person name="Ciuffetti L.M."/>
            <person name="Grigoriev I.V."/>
            <person name="Zhong S."/>
            <person name="Turgeon B.G."/>
        </authorList>
    </citation>
    <scope>NUCLEOTIDE SEQUENCE [LARGE SCALE GENOMIC DNA]</scope>
    <source>
        <strain evidence="2">28A</strain>
    </source>
</reference>
<proteinExistence type="predicted"/>
<reference evidence="1 2" key="1">
    <citation type="journal article" date="2012" name="PLoS Pathog.">
        <title>Diverse lifestyles and strategies of plant pathogenesis encoded in the genomes of eighteen Dothideomycetes fungi.</title>
        <authorList>
            <person name="Ohm R.A."/>
            <person name="Feau N."/>
            <person name="Henrissat B."/>
            <person name="Schoch C.L."/>
            <person name="Horwitz B.A."/>
            <person name="Barry K.W."/>
            <person name="Condon B.J."/>
            <person name="Copeland A.C."/>
            <person name="Dhillon B."/>
            <person name="Glaser F."/>
            <person name="Hesse C.N."/>
            <person name="Kosti I."/>
            <person name="LaButti K."/>
            <person name="Lindquist E.A."/>
            <person name="Lucas S."/>
            <person name="Salamov A.A."/>
            <person name="Bradshaw R.E."/>
            <person name="Ciuffetti L."/>
            <person name="Hamelin R.C."/>
            <person name="Kema G.H.J."/>
            <person name="Lawrence C."/>
            <person name="Scott J.A."/>
            <person name="Spatafora J.W."/>
            <person name="Turgeon B.G."/>
            <person name="de Wit P.J.G.M."/>
            <person name="Zhong S."/>
            <person name="Goodwin S.B."/>
            <person name="Grigoriev I.V."/>
        </authorList>
    </citation>
    <scope>NUCLEOTIDE SEQUENCE [LARGE SCALE GENOMIC DNA]</scope>
    <source>
        <strain evidence="2">28A</strain>
    </source>
</reference>
<keyword evidence="2" id="KW-1185">Reference proteome</keyword>
<dbReference type="HOGENOM" id="CLU_2984772_0_0_1"/>
<accession>R0K510</accession>
<name>R0K510_EXST2</name>
<organism evidence="1 2">
    <name type="scientific">Exserohilum turcicum (strain 28A)</name>
    <name type="common">Northern leaf blight fungus</name>
    <name type="synonym">Setosphaeria turcica</name>
    <dbReference type="NCBI Taxonomy" id="671987"/>
    <lineage>
        <taxon>Eukaryota</taxon>
        <taxon>Fungi</taxon>
        <taxon>Dikarya</taxon>
        <taxon>Ascomycota</taxon>
        <taxon>Pezizomycotina</taxon>
        <taxon>Dothideomycetes</taxon>
        <taxon>Pleosporomycetidae</taxon>
        <taxon>Pleosporales</taxon>
        <taxon>Pleosporineae</taxon>
        <taxon>Pleosporaceae</taxon>
        <taxon>Exserohilum</taxon>
    </lineage>
</organism>
<dbReference type="EMBL" id="KB908833">
    <property type="protein sequence ID" value="EOA83447.1"/>
    <property type="molecule type" value="Genomic_DNA"/>
</dbReference>
<dbReference type="RefSeq" id="XP_008029161.1">
    <property type="nucleotide sequence ID" value="XM_008030970.1"/>
</dbReference>
<evidence type="ECO:0000313" key="2">
    <source>
        <dbReference type="Proteomes" id="UP000016935"/>
    </source>
</evidence>
<gene>
    <name evidence="1" type="ORF">SETTUDRAFT_164824</name>
</gene>
<feature type="non-terminal residue" evidence="1">
    <location>
        <position position="58"/>
    </location>
</feature>
<protein>
    <submittedName>
        <fullName evidence="1">Uncharacterized protein</fullName>
    </submittedName>
</protein>